<reference evidence="2 3" key="1">
    <citation type="submission" date="2019-01" db="EMBL/GenBank/DDBJ databases">
        <title>Sequencing the genomes of 1000 actinobacteria strains.</title>
        <authorList>
            <person name="Klenk H.-P."/>
        </authorList>
    </citation>
    <scope>NUCLEOTIDE SEQUENCE [LARGE SCALE GENOMIC DNA]</scope>
    <source>
        <strain evidence="2 3">DSM 43925</strain>
    </source>
</reference>
<dbReference type="InterPro" id="IPR005560">
    <property type="entry name" value="Csp_YhjQ"/>
</dbReference>
<dbReference type="Proteomes" id="UP000284824">
    <property type="component" value="Unassembled WGS sequence"/>
</dbReference>
<evidence type="ECO:0008006" key="4">
    <source>
        <dbReference type="Google" id="ProtNLM"/>
    </source>
</evidence>
<dbReference type="Gene3D" id="1.20.1270.360">
    <property type="match status" value="1"/>
</dbReference>
<accession>A0A438M6C5</accession>
<dbReference type="PANTHER" id="PTHR37310">
    <property type="entry name" value="CYTOPLASMIC PROTEIN-RELATED"/>
    <property type="match status" value="1"/>
</dbReference>
<dbReference type="EMBL" id="SAUN01000001">
    <property type="protein sequence ID" value="RVX41258.1"/>
    <property type="molecule type" value="Genomic_DNA"/>
</dbReference>
<feature type="compositionally biased region" description="Low complexity" evidence="1">
    <location>
        <begin position="144"/>
        <end position="156"/>
    </location>
</feature>
<gene>
    <name evidence="2" type="ORF">EDD27_3756</name>
</gene>
<dbReference type="AlphaFoldDB" id="A0A438M6C5"/>
<name>A0A438M6C5_9ACTN</name>
<keyword evidence="3" id="KW-1185">Reference proteome</keyword>
<dbReference type="PANTHER" id="PTHR37310:SF1">
    <property type="entry name" value="CYTOPLASMIC PROTEIN"/>
    <property type="match status" value="1"/>
</dbReference>
<evidence type="ECO:0000313" key="3">
    <source>
        <dbReference type="Proteomes" id="UP000284824"/>
    </source>
</evidence>
<dbReference type="Pfam" id="PF03860">
    <property type="entry name" value="Csp"/>
    <property type="match status" value="1"/>
</dbReference>
<proteinExistence type="predicted"/>
<dbReference type="RefSeq" id="WP_241564108.1">
    <property type="nucleotide sequence ID" value="NZ_SAUN01000001.1"/>
</dbReference>
<organism evidence="2 3">
    <name type="scientific">Nonomuraea polychroma</name>
    <dbReference type="NCBI Taxonomy" id="46176"/>
    <lineage>
        <taxon>Bacteria</taxon>
        <taxon>Bacillati</taxon>
        <taxon>Actinomycetota</taxon>
        <taxon>Actinomycetes</taxon>
        <taxon>Streptosporangiales</taxon>
        <taxon>Streptosporangiaceae</taxon>
        <taxon>Nonomuraea</taxon>
    </lineage>
</organism>
<evidence type="ECO:0000313" key="2">
    <source>
        <dbReference type="EMBL" id="RVX41258.1"/>
    </source>
</evidence>
<evidence type="ECO:0000256" key="1">
    <source>
        <dbReference type="SAM" id="MobiDB-lite"/>
    </source>
</evidence>
<protein>
    <recommendedName>
        <fullName evidence="4">Four-helix bundle copper-binding protein</fullName>
    </recommendedName>
</protein>
<comment type="caution">
    <text evidence="2">The sequence shown here is derived from an EMBL/GenBank/DDBJ whole genome shotgun (WGS) entry which is preliminary data.</text>
</comment>
<sequence length="156" mass="16823">MTYTEKMLDAYPAEINIDHRQLASVIDALEACAQACTACADACLSEPADRLPMLSRCIRDNLDCAAICSTTAAVLSRHTGYDANLSRAQVQAAIQATKTCGDSCSEHSSRHEHCRICAEACRETERALKALMPQLEPTSATTGPPSQSAPQQQQPR</sequence>
<feature type="region of interest" description="Disordered" evidence="1">
    <location>
        <begin position="134"/>
        <end position="156"/>
    </location>
</feature>